<dbReference type="Pfam" id="PF10740">
    <property type="entry name" value="DUF2529"/>
    <property type="match status" value="1"/>
</dbReference>
<evidence type="ECO:0000259" key="1">
    <source>
        <dbReference type="Pfam" id="PF10740"/>
    </source>
</evidence>
<dbReference type="InterPro" id="IPR019676">
    <property type="entry name" value="DUF2529"/>
</dbReference>
<gene>
    <name evidence="2" type="ORF">AS888_15050</name>
</gene>
<sequence length="177" mass="19755">MLKIFSTQLSGIFKKMMDNEAFEMEDAGRLLAQAAVGDGSIFIQGFGEMQGVTAEAMDGAEPFPKAKRYEHGETISREDRFLIFSRKSDDSEALKLAKALKEKDIPFVAVSTSAATDEDSLTELADVHIDLRIHRGLIPDEAGNRYGYPTLIAALFAYYGIKFTLEEIIQEYQNEED</sequence>
<dbReference type="Proteomes" id="UP000064189">
    <property type="component" value="Unassembled WGS sequence"/>
</dbReference>
<evidence type="ECO:0000313" key="3">
    <source>
        <dbReference type="Proteomes" id="UP000064189"/>
    </source>
</evidence>
<dbReference type="SUPFAM" id="SSF53697">
    <property type="entry name" value="SIS domain"/>
    <property type="match status" value="1"/>
</dbReference>
<dbReference type="GO" id="GO:0097367">
    <property type="term" value="F:carbohydrate derivative binding"/>
    <property type="evidence" value="ECO:0007669"/>
    <property type="project" value="InterPro"/>
</dbReference>
<proteinExistence type="predicted"/>
<dbReference type="GO" id="GO:1901135">
    <property type="term" value="P:carbohydrate derivative metabolic process"/>
    <property type="evidence" value="ECO:0007669"/>
    <property type="project" value="InterPro"/>
</dbReference>
<reference evidence="2 3" key="1">
    <citation type="submission" date="2015-11" db="EMBL/GenBank/DDBJ databases">
        <title>Genome Sequence of Bacillus simplex strain VanAntwerpen2.</title>
        <authorList>
            <person name="Couger M.B."/>
        </authorList>
    </citation>
    <scope>NUCLEOTIDE SEQUENCE [LARGE SCALE GENOMIC DNA]</scope>
    <source>
        <strain evidence="2 3">VanAntwerpen02</strain>
    </source>
</reference>
<comment type="caution">
    <text evidence="2">The sequence shown here is derived from an EMBL/GenBank/DDBJ whole genome shotgun (WGS) entry which is preliminary data.</text>
</comment>
<organism evidence="2 3">
    <name type="scientific">Peribacillus simplex</name>
    <dbReference type="NCBI Taxonomy" id="1478"/>
    <lineage>
        <taxon>Bacteria</taxon>
        <taxon>Bacillati</taxon>
        <taxon>Bacillota</taxon>
        <taxon>Bacilli</taxon>
        <taxon>Bacillales</taxon>
        <taxon>Bacillaceae</taxon>
        <taxon>Peribacillus</taxon>
    </lineage>
</organism>
<dbReference type="RefSeq" id="WP_061141298.1">
    <property type="nucleotide sequence ID" value="NZ_LNNH01000012.1"/>
</dbReference>
<dbReference type="Gene3D" id="3.40.50.10490">
    <property type="entry name" value="Glucose-6-phosphate isomerase like protein, domain 1"/>
    <property type="match status" value="1"/>
</dbReference>
<dbReference type="AlphaFoldDB" id="A0A109MZY3"/>
<evidence type="ECO:0000313" key="2">
    <source>
        <dbReference type="EMBL" id="KWW20943.1"/>
    </source>
</evidence>
<dbReference type="EMBL" id="LNNH01000012">
    <property type="protein sequence ID" value="KWW20943.1"/>
    <property type="molecule type" value="Genomic_DNA"/>
</dbReference>
<protein>
    <recommendedName>
        <fullName evidence="1">DUF2529 domain-containing protein</fullName>
    </recommendedName>
</protein>
<dbReference type="InterPro" id="IPR046348">
    <property type="entry name" value="SIS_dom_sf"/>
</dbReference>
<keyword evidence="3" id="KW-1185">Reference proteome</keyword>
<name>A0A109MZY3_9BACI</name>
<accession>A0A109MZY3</accession>
<feature type="domain" description="DUF2529" evidence="1">
    <location>
        <begin position="1"/>
        <end position="169"/>
    </location>
</feature>